<feature type="transmembrane region" description="Helical" evidence="6">
    <location>
        <begin position="155"/>
        <end position="176"/>
    </location>
</feature>
<dbReference type="GO" id="GO:0016020">
    <property type="term" value="C:membrane"/>
    <property type="evidence" value="ECO:0007669"/>
    <property type="project" value="UniProtKB-SubCell"/>
</dbReference>
<feature type="transmembrane region" description="Helical" evidence="6">
    <location>
        <begin position="218"/>
        <end position="238"/>
    </location>
</feature>
<dbReference type="Pfam" id="PF07690">
    <property type="entry name" value="MFS_1"/>
    <property type="match status" value="1"/>
</dbReference>
<accession>A0A9W7B2C1</accession>
<dbReference type="AlphaFoldDB" id="A0A9W7B2C1"/>
<comment type="caution">
    <text evidence="8">The sequence shown here is derived from an EMBL/GenBank/DDBJ whole genome shotgun (WGS) entry which is preliminary data.</text>
</comment>
<feature type="domain" description="Major facilitator superfamily (MFS) profile" evidence="7">
    <location>
        <begin position="40"/>
        <end position="475"/>
    </location>
</feature>
<name>A0A9W7B2C1_9STRA</name>
<keyword evidence="4 6" id="KW-1133">Transmembrane helix</keyword>
<dbReference type="PANTHER" id="PTHR23504:SF15">
    <property type="entry name" value="MAJOR FACILITATOR SUPERFAMILY (MFS) PROFILE DOMAIN-CONTAINING PROTEIN"/>
    <property type="match status" value="1"/>
</dbReference>
<reference evidence="9" key="1">
    <citation type="journal article" date="2023" name="Commun. Biol.">
        <title>Genome analysis of Parmales, the sister group of diatoms, reveals the evolutionary specialization of diatoms from phago-mixotrophs to photoautotrophs.</title>
        <authorList>
            <person name="Ban H."/>
            <person name="Sato S."/>
            <person name="Yoshikawa S."/>
            <person name="Yamada K."/>
            <person name="Nakamura Y."/>
            <person name="Ichinomiya M."/>
            <person name="Sato N."/>
            <person name="Blanc-Mathieu R."/>
            <person name="Endo H."/>
            <person name="Kuwata A."/>
            <person name="Ogata H."/>
        </authorList>
    </citation>
    <scope>NUCLEOTIDE SEQUENCE [LARGE SCALE GENOMIC DNA]</scope>
    <source>
        <strain evidence="9">NIES 3699</strain>
    </source>
</reference>
<evidence type="ECO:0000256" key="1">
    <source>
        <dbReference type="ARBA" id="ARBA00004141"/>
    </source>
</evidence>
<organism evidence="8 9">
    <name type="scientific">Triparma verrucosa</name>
    <dbReference type="NCBI Taxonomy" id="1606542"/>
    <lineage>
        <taxon>Eukaryota</taxon>
        <taxon>Sar</taxon>
        <taxon>Stramenopiles</taxon>
        <taxon>Ochrophyta</taxon>
        <taxon>Bolidophyceae</taxon>
        <taxon>Parmales</taxon>
        <taxon>Triparmaceae</taxon>
        <taxon>Triparma</taxon>
    </lineage>
</organism>
<dbReference type="SUPFAM" id="SSF103473">
    <property type="entry name" value="MFS general substrate transporter"/>
    <property type="match status" value="1"/>
</dbReference>
<protein>
    <recommendedName>
        <fullName evidence="7">Major facilitator superfamily (MFS) profile domain-containing protein</fullName>
    </recommendedName>
</protein>
<dbReference type="PANTHER" id="PTHR23504">
    <property type="entry name" value="MAJOR FACILITATOR SUPERFAMILY DOMAIN-CONTAINING PROTEIN 10"/>
    <property type="match status" value="1"/>
</dbReference>
<feature type="transmembrane region" description="Helical" evidence="6">
    <location>
        <begin position="378"/>
        <end position="399"/>
    </location>
</feature>
<evidence type="ECO:0000313" key="9">
    <source>
        <dbReference type="Proteomes" id="UP001165160"/>
    </source>
</evidence>
<feature type="transmembrane region" description="Helical" evidence="6">
    <location>
        <begin position="274"/>
        <end position="291"/>
    </location>
</feature>
<evidence type="ECO:0000256" key="5">
    <source>
        <dbReference type="ARBA" id="ARBA00023136"/>
    </source>
</evidence>
<dbReference type="PROSITE" id="PS50850">
    <property type="entry name" value="MFS"/>
    <property type="match status" value="1"/>
</dbReference>
<dbReference type="Gene3D" id="1.20.1250.20">
    <property type="entry name" value="MFS general substrate transporter like domains"/>
    <property type="match status" value="1"/>
</dbReference>
<feature type="transmembrane region" description="Helical" evidence="6">
    <location>
        <begin position="411"/>
        <end position="430"/>
    </location>
</feature>
<comment type="subcellular location">
    <subcellularLocation>
        <location evidence="1">Membrane</location>
        <topology evidence="1">Multi-pass membrane protein</topology>
    </subcellularLocation>
</comment>
<evidence type="ECO:0000313" key="8">
    <source>
        <dbReference type="EMBL" id="GMH82601.1"/>
    </source>
</evidence>
<dbReference type="InterPro" id="IPR011701">
    <property type="entry name" value="MFS"/>
</dbReference>
<keyword evidence="2" id="KW-0813">Transport</keyword>
<feature type="transmembrane region" description="Helical" evidence="6">
    <location>
        <begin position="188"/>
        <end position="212"/>
    </location>
</feature>
<dbReference type="Proteomes" id="UP001165160">
    <property type="component" value="Unassembled WGS sequence"/>
</dbReference>
<keyword evidence="3 6" id="KW-0812">Transmembrane</keyword>
<proteinExistence type="predicted"/>
<dbReference type="GO" id="GO:0022857">
    <property type="term" value="F:transmembrane transporter activity"/>
    <property type="evidence" value="ECO:0007669"/>
    <property type="project" value="InterPro"/>
</dbReference>
<feature type="transmembrane region" description="Helical" evidence="6">
    <location>
        <begin position="311"/>
        <end position="334"/>
    </location>
</feature>
<keyword evidence="9" id="KW-1185">Reference proteome</keyword>
<dbReference type="InterPro" id="IPR020846">
    <property type="entry name" value="MFS_dom"/>
</dbReference>
<evidence type="ECO:0000256" key="2">
    <source>
        <dbReference type="ARBA" id="ARBA00022448"/>
    </source>
</evidence>
<feature type="transmembrane region" description="Helical" evidence="6">
    <location>
        <begin position="450"/>
        <end position="468"/>
    </location>
</feature>
<dbReference type="InterPro" id="IPR036259">
    <property type="entry name" value="MFS_trans_sf"/>
</dbReference>
<dbReference type="EMBL" id="BRXX01000016">
    <property type="protein sequence ID" value="GMH82601.1"/>
    <property type="molecule type" value="Genomic_DNA"/>
</dbReference>
<sequence length="503" mass="54951">MNSTSEDRGCSDLLNSEDRGRSDLFNNGINNGSQKLRSPSLLPLLASLFFYLLSISLLIPIFPDLIALSITQEGTDDEDEIEILTTERYGLLQVIKSVLDLFSLSVLGALSDYLGRRRVLLFCLIMALIQVILLSPPQILFNFWSGNDNYYDCLIISRVLSGISDGVIPITFASLTDLSGGDALRLPIFYGKVGLVLGLAFTTGPITGAILYGATGGISVPVIVSISSCVISLCIYYFKVNDTLPPSRRTGLPIRWWKSFEFWFSLTPLNQIKFLLTSPLLGAYVVVYFFHEFADSVYMSWIIYFEWRFNWSVMLVGIYISFVGIVVGVFQGILLRPITVRLNAAYPNSFETKLMLVPLLVSTLHFAIVGVVSKGVLLFPLLLMSGIGSFCLPVLRGIVLRTQRAENFGAVNSLFSTIGVVSSISGNIVYPRVLKSSQEGTGFGAMLGEGGLNYVAAAIMSLSFFAALRATRLYNPVDTGNLAKGGGDNKAAAVDEINCNELL</sequence>
<gene>
    <name evidence="8" type="ORF">TrVE_jg5089</name>
</gene>
<evidence type="ECO:0000256" key="4">
    <source>
        <dbReference type="ARBA" id="ARBA00022989"/>
    </source>
</evidence>
<feature type="transmembrane region" description="Helical" evidence="6">
    <location>
        <begin position="41"/>
        <end position="62"/>
    </location>
</feature>
<feature type="transmembrane region" description="Helical" evidence="6">
    <location>
        <begin position="354"/>
        <end position="372"/>
    </location>
</feature>
<evidence type="ECO:0000259" key="7">
    <source>
        <dbReference type="PROSITE" id="PS50850"/>
    </source>
</evidence>
<keyword evidence="5 6" id="KW-0472">Membrane</keyword>
<feature type="transmembrane region" description="Helical" evidence="6">
    <location>
        <begin position="119"/>
        <end position="135"/>
    </location>
</feature>
<evidence type="ECO:0000256" key="3">
    <source>
        <dbReference type="ARBA" id="ARBA00022692"/>
    </source>
</evidence>
<evidence type="ECO:0000256" key="6">
    <source>
        <dbReference type="SAM" id="Phobius"/>
    </source>
</evidence>